<dbReference type="PRINTS" id="PR00080">
    <property type="entry name" value="SDRFAMILY"/>
</dbReference>
<dbReference type="CDD" id="cd05233">
    <property type="entry name" value="SDR_c"/>
    <property type="match status" value="1"/>
</dbReference>
<dbReference type="InterPro" id="IPR020904">
    <property type="entry name" value="Sc_DH/Rdtase_CS"/>
</dbReference>
<dbReference type="Proteomes" id="UP000460221">
    <property type="component" value="Unassembled WGS sequence"/>
</dbReference>
<dbReference type="SUPFAM" id="SSF51735">
    <property type="entry name" value="NAD(P)-binding Rossmann-fold domains"/>
    <property type="match status" value="1"/>
</dbReference>
<dbReference type="Pfam" id="PF13561">
    <property type="entry name" value="adh_short_C2"/>
    <property type="match status" value="1"/>
</dbReference>
<comment type="caution">
    <text evidence="3">The sequence shown here is derived from an EMBL/GenBank/DDBJ whole genome shotgun (WGS) entry which is preliminary data.</text>
</comment>
<sequence>MADMRVSLITGGGAGIGAAVAATLAARGDVVVCADRDLAGAQRVAAEIGGTALEMDVTAPGAGDAAVRAVVAQHGRLDVVVTCAGIEKTGPAETLPADLVRTVLDVNVVGSFDVAAAACRQFAEQGDGGRIVLIGSVNSMIALPGQAAYAASKGSVLMLGKALAVDWAKYGVTVNVVAPGVTDTAMSAGSLGDPEKRATMMARIPMGRPAQPSDIADAVAFLSSEHAGYITGAYLPVDGGWLALG</sequence>
<reference evidence="3 4" key="1">
    <citation type="submission" date="2019-11" db="EMBL/GenBank/DDBJ databases">
        <authorList>
            <person name="Jiang L.-Q."/>
        </authorList>
    </citation>
    <scope>NUCLEOTIDE SEQUENCE [LARGE SCALE GENOMIC DNA]</scope>
    <source>
        <strain evidence="3 4">YIM 132087</strain>
    </source>
</reference>
<dbReference type="EMBL" id="WLYK01000005">
    <property type="protein sequence ID" value="MTD15107.1"/>
    <property type="molecule type" value="Genomic_DNA"/>
</dbReference>
<proteinExistence type="inferred from homology"/>
<comment type="similarity">
    <text evidence="1">Belongs to the short-chain dehydrogenases/reductases (SDR) family.</text>
</comment>
<keyword evidence="4" id="KW-1185">Reference proteome</keyword>
<dbReference type="Gene3D" id="3.40.50.720">
    <property type="entry name" value="NAD(P)-binding Rossmann-like Domain"/>
    <property type="match status" value="1"/>
</dbReference>
<dbReference type="AlphaFoldDB" id="A0A7K1FLS5"/>
<organism evidence="3 4">
    <name type="scientific">Nakamurella alba</name>
    <dbReference type="NCBI Taxonomy" id="2665158"/>
    <lineage>
        <taxon>Bacteria</taxon>
        <taxon>Bacillati</taxon>
        <taxon>Actinomycetota</taxon>
        <taxon>Actinomycetes</taxon>
        <taxon>Nakamurellales</taxon>
        <taxon>Nakamurellaceae</taxon>
        <taxon>Nakamurella</taxon>
    </lineage>
</organism>
<keyword evidence="2" id="KW-0560">Oxidoreductase</keyword>
<dbReference type="GO" id="GO:0016616">
    <property type="term" value="F:oxidoreductase activity, acting on the CH-OH group of donors, NAD or NADP as acceptor"/>
    <property type="evidence" value="ECO:0007669"/>
    <property type="project" value="TreeGrafter"/>
</dbReference>
<accession>A0A7K1FLS5</accession>
<dbReference type="PANTHER" id="PTHR42760">
    <property type="entry name" value="SHORT-CHAIN DEHYDROGENASES/REDUCTASES FAMILY MEMBER"/>
    <property type="match status" value="1"/>
</dbReference>
<protein>
    <submittedName>
        <fullName evidence="3">SDR family oxidoreductase</fullName>
    </submittedName>
</protein>
<dbReference type="PROSITE" id="PS00061">
    <property type="entry name" value="ADH_SHORT"/>
    <property type="match status" value="1"/>
</dbReference>
<dbReference type="InterPro" id="IPR036291">
    <property type="entry name" value="NAD(P)-bd_dom_sf"/>
</dbReference>
<dbReference type="InterPro" id="IPR002347">
    <property type="entry name" value="SDR_fam"/>
</dbReference>
<name>A0A7K1FLS5_9ACTN</name>
<evidence type="ECO:0000313" key="4">
    <source>
        <dbReference type="Proteomes" id="UP000460221"/>
    </source>
</evidence>
<dbReference type="PRINTS" id="PR00081">
    <property type="entry name" value="GDHRDH"/>
</dbReference>
<dbReference type="FunFam" id="3.40.50.720:FF:000084">
    <property type="entry name" value="Short-chain dehydrogenase reductase"/>
    <property type="match status" value="1"/>
</dbReference>
<evidence type="ECO:0000256" key="2">
    <source>
        <dbReference type="ARBA" id="ARBA00023002"/>
    </source>
</evidence>
<gene>
    <name evidence="3" type="ORF">GIS00_14280</name>
</gene>
<evidence type="ECO:0000256" key="1">
    <source>
        <dbReference type="ARBA" id="ARBA00006484"/>
    </source>
</evidence>
<evidence type="ECO:0000313" key="3">
    <source>
        <dbReference type="EMBL" id="MTD15107.1"/>
    </source>
</evidence>